<gene>
    <name evidence="14" type="ORF">DFR50_1303</name>
</gene>
<dbReference type="GO" id="GO:0015087">
    <property type="term" value="F:cobalt ion transmembrane transporter activity"/>
    <property type="evidence" value="ECO:0007669"/>
    <property type="project" value="TreeGrafter"/>
</dbReference>
<evidence type="ECO:0000313" key="14">
    <source>
        <dbReference type="EMBL" id="RBP06446.1"/>
    </source>
</evidence>
<dbReference type="EMBL" id="QNRK01000030">
    <property type="protein sequence ID" value="RBP06446.1"/>
    <property type="molecule type" value="Genomic_DNA"/>
</dbReference>
<evidence type="ECO:0000256" key="6">
    <source>
        <dbReference type="ARBA" id="ARBA00022519"/>
    </source>
</evidence>
<dbReference type="Proteomes" id="UP000253529">
    <property type="component" value="Unassembled WGS sequence"/>
</dbReference>
<evidence type="ECO:0000256" key="7">
    <source>
        <dbReference type="ARBA" id="ARBA00022692"/>
    </source>
</evidence>
<sequence>MIVVHCLSQAPAPSAPLSRKVLAPKEAIPEGTIWIDMIEPTAEEDEKVQLFVGVAIATRADPDYAEPPEAHYAENGVRYLQASVISEPKDTPDITDVTFVIAPTALVTVRYHACESFDIYAQKLCRAQAAARSPDAIATGLINTVINRSARALNQVGVRLDAIASRVFHAKEKMEGRSQIYSDTLWDLGLEDEKISNLRESMVSIERLLLFLMADANGEGGKADKAQRAAREATKTALRDLQSLEEDASFKAQKVQFLLDATLGLINLAQNDIIKLFSVLAVIFMPPTVIASIYGMNFKVMPELEWTWGYPFALLLMVCAAVLPYVFFRWKKWL</sequence>
<dbReference type="SUPFAM" id="SSF144083">
    <property type="entry name" value="Magnesium transport protein CorA, transmembrane region"/>
    <property type="match status" value="1"/>
</dbReference>
<evidence type="ECO:0000256" key="12">
    <source>
        <dbReference type="ARBA" id="ARBA00034269"/>
    </source>
</evidence>
<dbReference type="SUPFAM" id="SSF143865">
    <property type="entry name" value="CorA soluble domain-like"/>
    <property type="match status" value="1"/>
</dbReference>
<comment type="catalytic activity">
    <reaction evidence="12">
        <text>Mg(2+)(in) = Mg(2+)(out)</text>
        <dbReference type="Rhea" id="RHEA:29827"/>
        <dbReference type="ChEBI" id="CHEBI:18420"/>
    </reaction>
</comment>
<evidence type="ECO:0000313" key="15">
    <source>
        <dbReference type="Proteomes" id="UP000253529"/>
    </source>
</evidence>
<dbReference type="Gene3D" id="1.20.58.340">
    <property type="entry name" value="Magnesium transport protein CorA, transmembrane region"/>
    <property type="match status" value="1"/>
</dbReference>
<dbReference type="InterPro" id="IPR045863">
    <property type="entry name" value="CorA_TM1_TM2"/>
</dbReference>
<dbReference type="FunFam" id="1.20.58.340:FF:000001">
    <property type="entry name" value="Magnesium transport protein CorA"/>
    <property type="match status" value="1"/>
</dbReference>
<dbReference type="GO" id="GO:0015099">
    <property type="term" value="F:nickel cation transmembrane transporter activity"/>
    <property type="evidence" value="ECO:0007669"/>
    <property type="project" value="TreeGrafter"/>
</dbReference>
<evidence type="ECO:0000256" key="5">
    <source>
        <dbReference type="ARBA" id="ARBA00022475"/>
    </source>
</evidence>
<feature type="transmembrane region" description="Helical" evidence="13">
    <location>
        <begin position="308"/>
        <end position="328"/>
    </location>
</feature>
<name>A0A366EX02_9HYPH</name>
<comment type="subcellular location">
    <subcellularLocation>
        <location evidence="1">Cell inner membrane</location>
        <topology evidence="1">Multi-pass membrane protein</topology>
    </subcellularLocation>
</comment>
<evidence type="ECO:0000256" key="10">
    <source>
        <dbReference type="ARBA" id="ARBA00023065"/>
    </source>
</evidence>
<reference evidence="14 15" key="1">
    <citation type="submission" date="2018-06" db="EMBL/GenBank/DDBJ databases">
        <title>Genomic Encyclopedia of Type Strains, Phase IV (KMG-IV): sequencing the most valuable type-strain genomes for metagenomic binning, comparative biology and taxonomic classification.</title>
        <authorList>
            <person name="Goeker M."/>
        </authorList>
    </citation>
    <scope>NUCLEOTIDE SEQUENCE [LARGE SCALE GENOMIC DNA]</scope>
    <source>
        <strain evidence="14 15">DSM 24875</strain>
    </source>
</reference>
<keyword evidence="5" id="KW-1003">Cell membrane</keyword>
<comment type="caution">
    <text evidence="14">The sequence shown here is derived from an EMBL/GenBank/DDBJ whole genome shotgun (WGS) entry which is preliminary data.</text>
</comment>
<keyword evidence="11 13" id="KW-0472">Membrane</keyword>
<evidence type="ECO:0000256" key="3">
    <source>
        <dbReference type="ARBA" id="ARBA00019439"/>
    </source>
</evidence>
<dbReference type="RefSeq" id="WP_245428050.1">
    <property type="nucleotide sequence ID" value="NZ_QNRK01000030.1"/>
</dbReference>
<dbReference type="PANTHER" id="PTHR47685:SF1">
    <property type="entry name" value="MAGNESIUM TRANSPORT PROTEIN CORA"/>
    <property type="match status" value="1"/>
</dbReference>
<dbReference type="InterPro" id="IPR050829">
    <property type="entry name" value="CorA_MIT"/>
</dbReference>
<evidence type="ECO:0000256" key="1">
    <source>
        <dbReference type="ARBA" id="ARBA00004429"/>
    </source>
</evidence>
<keyword evidence="10" id="KW-0406">Ion transport</keyword>
<comment type="similarity">
    <text evidence="2">Belongs to the CorA metal ion transporter (MIT) (TC 1.A.35) family.</text>
</comment>
<keyword evidence="9 13" id="KW-1133">Transmembrane helix</keyword>
<evidence type="ECO:0000256" key="2">
    <source>
        <dbReference type="ARBA" id="ARBA00009765"/>
    </source>
</evidence>
<dbReference type="InterPro" id="IPR045861">
    <property type="entry name" value="CorA_cytoplasmic_dom"/>
</dbReference>
<organism evidence="14 15">
    <name type="scientific">Roseiarcus fermentans</name>
    <dbReference type="NCBI Taxonomy" id="1473586"/>
    <lineage>
        <taxon>Bacteria</taxon>
        <taxon>Pseudomonadati</taxon>
        <taxon>Pseudomonadota</taxon>
        <taxon>Alphaproteobacteria</taxon>
        <taxon>Hyphomicrobiales</taxon>
        <taxon>Roseiarcaceae</taxon>
        <taxon>Roseiarcus</taxon>
    </lineage>
</organism>
<keyword evidence="7 13" id="KW-0812">Transmembrane</keyword>
<evidence type="ECO:0000256" key="8">
    <source>
        <dbReference type="ARBA" id="ARBA00022842"/>
    </source>
</evidence>
<dbReference type="GO" id="GO:0015095">
    <property type="term" value="F:magnesium ion transmembrane transporter activity"/>
    <property type="evidence" value="ECO:0007669"/>
    <property type="project" value="TreeGrafter"/>
</dbReference>
<keyword evidence="8" id="KW-0460">Magnesium</keyword>
<evidence type="ECO:0000256" key="13">
    <source>
        <dbReference type="SAM" id="Phobius"/>
    </source>
</evidence>
<proteinExistence type="inferred from homology"/>
<evidence type="ECO:0000256" key="11">
    <source>
        <dbReference type="ARBA" id="ARBA00023136"/>
    </source>
</evidence>
<accession>A0A366EX02</accession>
<keyword evidence="4" id="KW-0813">Transport</keyword>
<feature type="transmembrane region" description="Helical" evidence="13">
    <location>
        <begin position="276"/>
        <end position="296"/>
    </location>
</feature>
<dbReference type="AlphaFoldDB" id="A0A366EX02"/>
<protein>
    <recommendedName>
        <fullName evidence="3">Magnesium transport protein CorA</fullName>
    </recommendedName>
</protein>
<dbReference type="GO" id="GO:0005886">
    <property type="term" value="C:plasma membrane"/>
    <property type="evidence" value="ECO:0007669"/>
    <property type="project" value="UniProtKB-SubCell"/>
</dbReference>
<keyword evidence="6" id="KW-0997">Cell inner membrane</keyword>
<dbReference type="PANTHER" id="PTHR47685">
    <property type="entry name" value="MAGNESIUM TRANSPORT PROTEIN CORA"/>
    <property type="match status" value="1"/>
</dbReference>
<dbReference type="Pfam" id="PF01544">
    <property type="entry name" value="CorA"/>
    <property type="match status" value="1"/>
</dbReference>
<dbReference type="CDD" id="cd12837">
    <property type="entry name" value="EcCorA-like_u1"/>
    <property type="match status" value="1"/>
</dbReference>
<dbReference type="InterPro" id="IPR002523">
    <property type="entry name" value="MgTranspt_CorA/ZnTranspt_ZntB"/>
</dbReference>
<keyword evidence="15" id="KW-1185">Reference proteome</keyword>
<evidence type="ECO:0000256" key="9">
    <source>
        <dbReference type="ARBA" id="ARBA00022989"/>
    </source>
</evidence>
<evidence type="ECO:0000256" key="4">
    <source>
        <dbReference type="ARBA" id="ARBA00022448"/>
    </source>
</evidence>